<evidence type="ECO:0000259" key="11">
    <source>
        <dbReference type="Pfam" id="PF07034"/>
    </source>
</evidence>
<sequence length="665" mass="79112">MVPKLKNVLRKEKQVLANKENDNDMNYLAYKNMWIKTEERIEEIQSKYYNVVLSSLLEFIRKIQFNNAGHLKTVLLLTGINQIDHLKQFKLVSKQIENNVPSIVSVLQSRNCPSVKHAVEFLVNEFINQYDKKTVTKLKRNQLSMCMLQSWYLEEFQASNERPKLIIIMTDFEQFNKTIVQDLINILCFYASNLPFILILGIATAFKSVQNILPSEITNKMDINIFENESSTDMLNRIIDKTILSYRSPFHLSGKSFKVLMDIFLFYDYSLLSFIQGYKIFMLEHFCFSNFGSIIYKFHDENIDKWTHDECETIRRSCFSFRKFAEARKIQEDRVNFLLNDEFFKRKMGKRISKITFFWYFFYCHLKILSILFEDLPQHELGKLPRELYPICITNDITKLDEYKEMFKLLKFVSKEKILIKLEKIIEVIEYFVQDTQQEELRTKMRQLKEPFVYFYKNIEESGINTITNTPASTHERFELKKKGASGRQEMMEKLKEMAKHNIAPVVTKYEQALWECIDYINRKMEKYLRPLQEAPFFYELTVFCNYYSIRKQIMGIPRGALHQALSNPHIYMQCSCCKIPEQERILPSLPDISIVYKLHLECNKFISLYDWLQSFATIIEYNEDEDHISPEVQARFTRSIAELQFLGFIKQSKHKTDTAARLTW</sequence>
<keyword evidence="4" id="KW-0597">Phosphoprotein</keyword>
<reference evidence="14 15" key="1">
    <citation type="submission" date="2015-04" db="EMBL/GenBank/DDBJ databases">
        <authorList>
            <person name="Syromyatnikov M.Y."/>
            <person name="Popov V.N."/>
        </authorList>
    </citation>
    <scope>NUCLEOTIDE SEQUENCE [LARGE SCALE GENOMIC DNA]</scope>
</reference>
<dbReference type="InterPro" id="IPR020795">
    <property type="entry name" value="ORC3"/>
</dbReference>
<comment type="subunit">
    <text evidence="8">Component of ORC, a complex composed of at least 6 subunits: ORC1, ORC2, ORC3, ORC4, ORC5 and ORC6. ORC is regulated in a cell-cycle dependent manner. It is sequentially assembled at the exit from anaphase of mitosis and disassembled as cells enter S phase.</text>
</comment>
<dbReference type="CDD" id="cd20704">
    <property type="entry name" value="Orc3"/>
    <property type="match status" value="2"/>
</dbReference>
<dbReference type="Pfam" id="PF19675">
    <property type="entry name" value="ORC3_ins"/>
    <property type="match status" value="1"/>
</dbReference>
<dbReference type="Pfam" id="PF07034">
    <property type="entry name" value="ORC3_N"/>
    <property type="match status" value="1"/>
</dbReference>
<feature type="domain" description="Origin recognition complex subunit 3 N-terminal" evidence="11">
    <location>
        <begin position="18"/>
        <end position="291"/>
    </location>
</feature>
<dbReference type="STRING" id="568069.A0A1J1HF13"/>
<evidence type="ECO:0000256" key="3">
    <source>
        <dbReference type="ARBA" id="ARBA00019085"/>
    </source>
</evidence>
<evidence type="ECO:0000256" key="1">
    <source>
        <dbReference type="ARBA" id="ARBA00004123"/>
    </source>
</evidence>
<dbReference type="Proteomes" id="UP000183832">
    <property type="component" value="Unassembled WGS sequence"/>
</dbReference>
<evidence type="ECO:0000256" key="6">
    <source>
        <dbReference type="ARBA" id="ARBA00023125"/>
    </source>
</evidence>
<evidence type="ECO:0000256" key="7">
    <source>
        <dbReference type="ARBA" id="ARBA00023242"/>
    </source>
</evidence>
<evidence type="ECO:0000256" key="5">
    <source>
        <dbReference type="ARBA" id="ARBA00022705"/>
    </source>
</evidence>
<dbReference type="InterPro" id="IPR045663">
    <property type="entry name" value="ORC3_ins"/>
</dbReference>
<dbReference type="InterPro" id="IPR045667">
    <property type="entry name" value="ORC3_N"/>
</dbReference>
<evidence type="ECO:0000256" key="8">
    <source>
        <dbReference type="ARBA" id="ARBA00026084"/>
    </source>
</evidence>
<organism evidence="14 15">
    <name type="scientific">Clunio marinus</name>
    <dbReference type="NCBI Taxonomy" id="568069"/>
    <lineage>
        <taxon>Eukaryota</taxon>
        <taxon>Metazoa</taxon>
        <taxon>Ecdysozoa</taxon>
        <taxon>Arthropoda</taxon>
        <taxon>Hexapoda</taxon>
        <taxon>Insecta</taxon>
        <taxon>Pterygota</taxon>
        <taxon>Neoptera</taxon>
        <taxon>Endopterygota</taxon>
        <taxon>Diptera</taxon>
        <taxon>Nematocera</taxon>
        <taxon>Chironomoidea</taxon>
        <taxon>Chironomidae</taxon>
        <taxon>Clunio</taxon>
    </lineage>
</organism>
<evidence type="ECO:0000313" key="15">
    <source>
        <dbReference type="Proteomes" id="UP000183832"/>
    </source>
</evidence>
<feature type="transmembrane region" description="Helical" evidence="10">
    <location>
        <begin position="355"/>
        <end position="373"/>
    </location>
</feature>
<accession>A0A1J1HF13</accession>
<evidence type="ECO:0000259" key="13">
    <source>
        <dbReference type="Pfam" id="PF19675"/>
    </source>
</evidence>
<evidence type="ECO:0000256" key="2">
    <source>
        <dbReference type="ARBA" id="ARBA00010977"/>
    </source>
</evidence>
<keyword evidence="5" id="KW-0235">DNA replication</keyword>
<feature type="domain" description="Origin recognition complex subunit 3 winged helix C-terminal" evidence="12">
    <location>
        <begin position="559"/>
        <end position="665"/>
    </location>
</feature>
<dbReference type="GO" id="GO:0005664">
    <property type="term" value="C:nuclear origin of replication recognition complex"/>
    <property type="evidence" value="ECO:0007669"/>
    <property type="project" value="InterPro"/>
</dbReference>
<keyword evidence="10" id="KW-0812">Transmembrane</keyword>
<keyword evidence="10" id="KW-1133">Transmembrane helix</keyword>
<comment type="similarity">
    <text evidence="2">Belongs to the ORC3 family.</text>
</comment>
<comment type="function">
    <text evidence="9">Component of the origin recognition complex (ORC) that binds origins of replication. DNA-binding is ATP-dependent. The specific DNA sequences that define origins of replication have not been identified yet. ORC is required to assemble the pre-replication complex necessary to initiate DNA replication. Binds histone H3 and H4 trimethylation marks H3K9me3, H3K27me3 and H4K20me3.</text>
</comment>
<name>A0A1J1HF13_9DIPT</name>
<protein>
    <recommendedName>
        <fullName evidence="3">Origin recognition complex subunit 3</fullName>
    </recommendedName>
</protein>
<proteinExistence type="inferred from homology"/>
<dbReference type="AlphaFoldDB" id="A0A1J1HF13"/>
<dbReference type="GO" id="GO:0005656">
    <property type="term" value="C:nuclear pre-replicative complex"/>
    <property type="evidence" value="ECO:0007669"/>
    <property type="project" value="TreeGrafter"/>
</dbReference>
<evidence type="ECO:0000313" key="14">
    <source>
        <dbReference type="EMBL" id="CRK86551.1"/>
    </source>
</evidence>
<evidence type="ECO:0000256" key="4">
    <source>
        <dbReference type="ARBA" id="ARBA00022553"/>
    </source>
</evidence>
<comment type="subcellular location">
    <subcellularLocation>
        <location evidence="1">Nucleus</location>
    </subcellularLocation>
</comment>
<dbReference type="EMBL" id="CVRI01000001">
    <property type="protein sequence ID" value="CRK86551.1"/>
    <property type="molecule type" value="Genomic_DNA"/>
</dbReference>
<evidence type="ECO:0000256" key="10">
    <source>
        <dbReference type="SAM" id="Phobius"/>
    </source>
</evidence>
<keyword evidence="6" id="KW-0238">DNA-binding</keyword>
<dbReference type="OrthoDB" id="10265211at2759"/>
<dbReference type="PANTHER" id="PTHR12748:SF0">
    <property type="entry name" value="ORIGIN RECOGNITION COMPLEX SUBUNIT 3"/>
    <property type="match status" value="1"/>
</dbReference>
<keyword evidence="15" id="KW-1185">Reference proteome</keyword>
<gene>
    <name evidence="14" type="ORF">CLUMA_CG000172</name>
</gene>
<evidence type="ECO:0000256" key="9">
    <source>
        <dbReference type="ARBA" id="ARBA00045241"/>
    </source>
</evidence>
<dbReference type="PANTHER" id="PTHR12748">
    <property type="entry name" value="ORIGIN RECOGNITION COMPLEX SUBUNIT 3"/>
    <property type="match status" value="1"/>
</dbReference>
<dbReference type="GO" id="GO:0031261">
    <property type="term" value="C:DNA replication preinitiation complex"/>
    <property type="evidence" value="ECO:0007669"/>
    <property type="project" value="TreeGrafter"/>
</dbReference>
<keyword evidence="7" id="KW-0539">Nucleus</keyword>
<dbReference type="InterPro" id="IPR040855">
    <property type="entry name" value="ORC_WH_C"/>
</dbReference>
<feature type="domain" description="Origin recognition complex subunit 3 insertion" evidence="13">
    <location>
        <begin position="304"/>
        <end position="537"/>
    </location>
</feature>
<dbReference type="Pfam" id="PF18137">
    <property type="entry name" value="WHD_ORC"/>
    <property type="match status" value="1"/>
</dbReference>
<feature type="transmembrane region" description="Helical" evidence="10">
    <location>
        <begin position="183"/>
        <end position="206"/>
    </location>
</feature>
<keyword evidence="10" id="KW-0472">Membrane</keyword>
<evidence type="ECO:0000259" key="12">
    <source>
        <dbReference type="Pfam" id="PF18137"/>
    </source>
</evidence>
<dbReference type="GO" id="GO:0006270">
    <property type="term" value="P:DNA replication initiation"/>
    <property type="evidence" value="ECO:0007669"/>
    <property type="project" value="TreeGrafter"/>
</dbReference>
<dbReference type="GO" id="GO:0003688">
    <property type="term" value="F:DNA replication origin binding"/>
    <property type="evidence" value="ECO:0007669"/>
    <property type="project" value="TreeGrafter"/>
</dbReference>